<dbReference type="EMBL" id="LAZR01037053">
    <property type="protein sequence ID" value="KKL23226.1"/>
    <property type="molecule type" value="Genomic_DNA"/>
</dbReference>
<sequence length="365" mass="37256">VSMGALTASSDIIYTAASGTIRANTSDASDNKRLLLLGGGANSSIRGAIIGLYGNEHASAPGEVHIVSGDISGSDIIFKPRGATKMTLDENGALIISNQVTIGGAIEAGSIFNIEPGVAARDILTSVGTGLHIEADSQAINAAGNGETVAIGSLVFLGIPTWTSVGTTFTISDAATLYIQGPPVDSTNVTHTREYALWSDDGANRFDGLLTGKGGTIGIDIDAAGMVSINDTTNANMTIGLTINQAANDDQIFACKSDDVAHGLVSSGLFAIETDTYFAIAKVDGDLGGTTFISVAKDTGTNVPSTRFLCYGGDGGTSLSTAGTALVEWHIAQHDDADTLQNITTGDNIFAIRAQTGGRCSRGGF</sequence>
<proteinExistence type="predicted"/>
<evidence type="ECO:0000313" key="1">
    <source>
        <dbReference type="EMBL" id="KKL23226.1"/>
    </source>
</evidence>
<comment type="caution">
    <text evidence="1">The sequence shown here is derived from an EMBL/GenBank/DDBJ whole genome shotgun (WGS) entry which is preliminary data.</text>
</comment>
<reference evidence="1" key="1">
    <citation type="journal article" date="2015" name="Nature">
        <title>Complex archaea that bridge the gap between prokaryotes and eukaryotes.</title>
        <authorList>
            <person name="Spang A."/>
            <person name="Saw J.H."/>
            <person name="Jorgensen S.L."/>
            <person name="Zaremba-Niedzwiedzka K."/>
            <person name="Martijn J."/>
            <person name="Lind A.E."/>
            <person name="van Eijk R."/>
            <person name="Schleper C."/>
            <person name="Guy L."/>
            <person name="Ettema T.J."/>
        </authorList>
    </citation>
    <scope>NUCLEOTIDE SEQUENCE</scope>
</reference>
<dbReference type="AlphaFoldDB" id="A0A0F9DZZ6"/>
<organism evidence="1">
    <name type="scientific">marine sediment metagenome</name>
    <dbReference type="NCBI Taxonomy" id="412755"/>
    <lineage>
        <taxon>unclassified sequences</taxon>
        <taxon>metagenomes</taxon>
        <taxon>ecological metagenomes</taxon>
    </lineage>
</organism>
<feature type="non-terminal residue" evidence="1">
    <location>
        <position position="1"/>
    </location>
</feature>
<accession>A0A0F9DZZ6</accession>
<gene>
    <name evidence="1" type="ORF">LCGC14_2427510</name>
</gene>
<protein>
    <submittedName>
        <fullName evidence="1">Uncharacterized protein</fullName>
    </submittedName>
</protein>
<name>A0A0F9DZZ6_9ZZZZ</name>